<comment type="subcellular location">
    <subcellularLocation>
        <location evidence="1">Cell membrane</location>
        <topology evidence="1">Peripheral membrane protein</topology>
    </subcellularLocation>
</comment>
<dbReference type="HOGENOM" id="CLU_051402_0_0_1"/>
<evidence type="ECO:0000256" key="5">
    <source>
        <dbReference type="SAM" id="MobiDB-lite"/>
    </source>
</evidence>
<dbReference type="PANTHER" id="PTHR30546">
    <property type="entry name" value="FLAVODOXIN-RELATED PROTEIN WRBA-RELATED"/>
    <property type="match status" value="1"/>
</dbReference>
<dbReference type="GO" id="GO:0010181">
    <property type="term" value="F:FMN binding"/>
    <property type="evidence" value="ECO:0007669"/>
    <property type="project" value="InterPro"/>
</dbReference>
<dbReference type="InterPro" id="IPR010089">
    <property type="entry name" value="Flavoprotein_WrbA-like"/>
</dbReference>
<feature type="domain" description="Flavodoxin-like" evidence="6">
    <location>
        <begin position="3"/>
        <end position="194"/>
    </location>
</feature>
<dbReference type="Gene3D" id="3.40.50.360">
    <property type="match status" value="1"/>
</dbReference>
<feature type="compositionally biased region" description="Low complexity" evidence="5">
    <location>
        <begin position="212"/>
        <end position="224"/>
    </location>
</feature>
<dbReference type="PROSITE" id="PS50902">
    <property type="entry name" value="FLAVODOXIN_LIKE"/>
    <property type="match status" value="1"/>
</dbReference>
<dbReference type="SUPFAM" id="SSF52218">
    <property type="entry name" value="Flavoproteins"/>
    <property type="match status" value="1"/>
</dbReference>
<dbReference type="InterPro" id="IPR008254">
    <property type="entry name" value="Flavodoxin/NO_synth"/>
</dbReference>
<evidence type="ECO:0000256" key="2">
    <source>
        <dbReference type="ARBA" id="ARBA00006961"/>
    </source>
</evidence>
<dbReference type="GO" id="GO:0034599">
    <property type="term" value="P:cellular response to oxidative stress"/>
    <property type="evidence" value="ECO:0007669"/>
    <property type="project" value="UniProtKB-ARBA"/>
</dbReference>
<evidence type="ECO:0000256" key="1">
    <source>
        <dbReference type="ARBA" id="ARBA00004202"/>
    </source>
</evidence>
<dbReference type="GO" id="GO:0005886">
    <property type="term" value="C:plasma membrane"/>
    <property type="evidence" value="ECO:0007669"/>
    <property type="project" value="UniProtKB-SubCell"/>
</dbReference>
<sequence>MKIAILYYSTYGHLPILAKAIKEGIEETGLATQVDLFQVPETLSPEVLALLHAPEKDKDIPVATPQTLAEYDAFLFGIPTRFGTLPAQWIDFWGQTSGLWASGALAGKPAGLFVSSGSPGGGQEVTLRNSLSYLAHHGLIYVPLGYGKAFPHLTSFETVHGSSPWGSGTFAGADGSRLPNQTELAIAKIQGESFATTAIKFFNAKAKTLDPSAAPATADSSETALGTAQASQEKITKESKEAVKTAAKSTTAQRATQSAKSTAADAEKSSCAKCVIM</sequence>
<dbReference type="EMBL" id="CP000502">
    <property type="protein sequence ID" value="ABN68654.1"/>
    <property type="molecule type" value="Genomic_DNA"/>
</dbReference>
<comment type="similarity">
    <text evidence="2">Belongs to the WrbA family.</text>
</comment>
<feature type="compositionally biased region" description="Polar residues" evidence="5">
    <location>
        <begin position="247"/>
        <end position="261"/>
    </location>
</feature>
<dbReference type="AlphaFoldDB" id="A3M050"/>
<reference evidence="7 8" key="1">
    <citation type="journal article" date="2007" name="Nat. Biotechnol.">
        <title>Genome sequence of the lignocellulose-bioconverting and xylose-fermenting yeast Pichia stipitis.</title>
        <authorList>
            <person name="Jeffries T.W."/>
            <person name="Grigoriev I.V."/>
            <person name="Grimwood J."/>
            <person name="Laplaza J.M."/>
            <person name="Aerts A."/>
            <person name="Salamov A."/>
            <person name="Schmutz J."/>
            <person name="Lindquist E."/>
            <person name="Dehal P."/>
            <person name="Shapiro H."/>
            <person name="Jin Y.S."/>
            <person name="Passoth V."/>
            <person name="Richardson P.M."/>
        </authorList>
    </citation>
    <scope>NUCLEOTIDE SEQUENCE [LARGE SCALE GENOMIC DNA]</scope>
    <source>
        <strain evidence="8">ATCC 58785 / CBS 6054 / NBRC 10063 / NRRL Y-11545</strain>
    </source>
</reference>
<dbReference type="GO" id="GO:0032126">
    <property type="term" value="C:eisosome"/>
    <property type="evidence" value="ECO:0007669"/>
    <property type="project" value="EnsemblFungi"/>
</dbReference>
<dbReference type="NCBIfam" id="TIGR01755">
    <property type="entry name" value="flav_wrbA"/>
    <property type="match status" value="1"/>
</dbReference>
<evidence type="ECO:0000259" key="6">
    <source>
        <dbReference type="PROSITE" id="PS50902"/>
    </source>
</evidence>
<dbReference type="GO" id="GO:0005737">
    <property type="term" value="C:cytoplasm"/>
    <property type="evidence" value="ECO:0007669"/>
    <property type="project" value="EnsemblFungi"/>
</dbReference>
<feature type="region of interest" description="Disordered" evidence="5">
    <location>
        <begin position="212"/>
        <end position="277"/>
    </location>
</feature>
<evidence type="ECO:0000313" key="7">
    <source>
        <dbReference type="EMBL" id="ABN68654.1"/>
    </source>
</evidence>
<accession>A3M050</accession>
<dbReference type="KEGG" id="pic:PICST_79909"/>
<dbReference type="OrthoDB" id="504689at2759"/>
<dbReference type="InParanoid" id="A3M050"/>
<dbReference type="GO" id="GO:0160020">
    <property type="term" value="P:positive regulation of ferroptosis"/>
    <property type="evidence" value="ECO:0007669"/>
    <property type="project" value="EnsemblFungi"/>
</dbReference>
<feature type="compositionally biased region" description="Basic and acidic residues" evidence="5">
    <location>
        <begin position="234"/>
        <end position="243"/>
    </location>
</feature>
<dbReference type="NCBIfam" id="NF002999">
    <property type="entry name" value="PRK03767.1"/>
    <property type="match status" value="1"/>
</dbReference>
<dbReference type="PANTHER" id="PTHR30546:SF23">
    <property type="entry name" value="FLAVOPROTEIN-LIKE PROTEIN YCP4-RELATED"/>
    <property type="match status" value="1"/>
</dbReference>
<comment type="function">
    <text evidence="4">Flavodoxin-like protein (FLP) that plays a role in cell wall integrity, oxidative stress protection and virulence. FLPs act as NAD(P)H quinone oxidoreductases. Reduces ubiquinone (coenzyme Q), enabling it to serve as an antioxidant in the membrane.</text>
</comment>
<proteinExistence type="inferred from homology"/>
<evidence type="ECO:0000313" key="8">
    <source>
        <dbReference type="Proteomes" id="UP000002258"/>
    </source>
</evidence>
<dbReference type="OMA" id="HHGMLIM"/>
<dbReference type="GO" id="GO:0003955">
    <property type="term" value="F:NAD(P)H dehydrogenase (quinone) activity"/>
    <property type="evidence" value="ECO:0007669"/>
    <property type="project" value="InterPro"/>
</dbReference>
<gene>
    <name evidence="7" type="ORF">PICST_79909</name>
</gene>
<dbReference type="Proteomes" id="UP000002258">
    <property type="component" value="Chromosome 8"/>
</dbReference>
<dbReference type="eggNOG" id="KOG3135">
    <property type="taxonomic scope" value="Eukaryota"/>
</dbReference>
<organism evidence="7 8">
    <name type="scientific">Scheffersomyces stipitis (strain ATCC 58785 / CBS 6054 / NBRC 10063 / NRRL Y-11545)</name>
    <name type="common">Yeast</name>
    <name type="synonym">Pichia stipitis</name>
    <dbReference type="NCBI Taxonomy" id="322104"/>
    <lineage>
        <taxon>Eukaryota</taxon>
        <taxon>Fungi</taxon>
        <taxon>Dikarya</taxon>
        <taxon>Ascomycota</taxon>
        <taxon>Saccharomycotina</taxon>
        <taxon>Pichiomycetes</taxon>
        <taxon>Debaryomycetaceae</taxon>
        <taxon>Scheffersomyces</taxon>
    </lineage>
</organism>
<dbReference type="FunFam" id="3.40.50.360:FF:000001">
    <property type="entry name" value="NAD(P)H dehydrogenase (Quinone) FQR1-like"/>
    <property type="match status" value="1"/>
</dbReference>
<keyword evidence="3" id="KW-0843">Virulence</keyword>
<evidence type="ECO:0000256" key="4">
    <source>
        <dbReference type="ARBA" id="ARBA00053955"/>
    </source>
</evidence>
<protein>
    <submittedName>
        <fullName evidence="7">Flavodoxin</fullName>
    </submittedName>
</protein>
<dbReference type="InterPro" id="IPR005025">
    <property type="entry name" value="FMN_Rdtase-like_dom"/>
</dbReference>
<evidence type="ECO:0000256" key="3">
    <source>
        <dbReference type="ARBA" id="ARBA00023026"/>
    </source>
</evidence>
<dbReference type="Pfam" id="PF03358">
    <property type="entry name" value="FMN_red"/>
    <property type="match status" value="1"/>
</dbReference>
<name>A3M050_PICST</name>
<dbReference type="GeneID" id="4841004"/>
<dbReference type="RefSeq" id="XP_001386683.1">
    <property type="nucleotide sequence ID" value="XM_001386646.1"/>
</dbReference>
<keyword evidence="8" id="KW-1185">Reference proteome</keyword>
<dbReference type="InterPro" id="IPR029039">
    <property type="entry name" value="Flavoprotein-like_sf"/>
</dbReference>